<accession>A0A9J7LGB1</accession>
<dbReference type="KEGG" id="bfo:118419790"/>
<reference evidence="4" key="2">
    <citation type="submission" date="2025-08" db="UniProtKB">
        <authorList>
            <consortium name="RefSeq"/>
        </authorList>
    </citation>
    <scope>IDENTIFICATION</scope>
    <source>
        <strain evidence="4">S238N-H82</strain>
        <tissue evidence="4">Testes</tissue>
    </source>
</reference>
<organism evidence="3 4">
    <name type="scientific">Branchiostoma floridae</name>
    <name type="common">Florida lancelet</name>
    <name type="synonym">Amphioxus</name>
    <dbReference type="NCBI Taxonomy" id="7739"/>
    <lineage>
        <taxon>Eukaryota</taxon>
        <taxon>Metazoa</taxon>
        <taxon>Chordata</taxon>
        <taxon>Cephalochordata</taxon>
        <taxon>Leptocardii</taxon>
        <taxon>Amphioxiformes</taxon>
        <taxon>Branchiostomatidae</taxon>
        <taxon>Branchiostoma</taxon>
    </lineage>
</organism>
<protein>
    <submittedName>
        <fullName evidence="4">Uncharacterized protein LOC118419790</fullName>
    </submittedName>
</protein>
<dbReference type="GeneID" id="118419790"/>
<evidence type="ECO:0000313" key="3">
    <source>
        <dbReference type="Proteomes" id="UP000001554"/>
    </source>
</evidence>
<feature type="compositionally biased region" description="Polar residues" evidence="1">
    <location>
        <begin position="264"/>
        <end position="283"/>
    </location>
</feature>
<gene>
    <name evidence="4" type="primary">LOC118419790</name>
</gene>
<evidence type="ECO:0000256" key="1">
    <source>
        <dbReference type="SAM" id="MobiDB-lite"/>
    </source>
</evidence>
<feature type="region of interest" description="Disordered" evidence="1">
    <location>
        <begin position="235"/>
        <end position="389"/>
    </location>
</feature>
<dbReference type="AlphaFoldDB" id="A0A9J7LGB1"/>
<name>A0A9J7LGB1_BRAFL</name>
<feature type="compositionally biased region" description="Low complexity" evidence="1">
    <location>
        <begin position="245"/>
        <end position="255"/>
    </location>
</feature>
<keyword evidence="2" id="KW-0812">Transmembrane</keyword>
<dbReference type="OrthoDB" id="10059538at2759"/>
<proteinExistence type="predicted"/>
<keyword evidence="2" id="KW-0472">Membrane</keyword>
<evidence type="ECO:0000313" key="4">
    <source>
        <dbReference type="RefSeq" id="XP_035682282.1"/>
    </source>
</evidence>
<evidence type="ECO:0000256" key="2">
    <source>
        <dbReference type="SAM" id="Phobius"/>
    </source>
</evidence>
<keyword evidence="3" id="KW-1185">Reference proteome</keyword>
<feature type="compositionally biased region" description="Polar residues" evidence="1">
    <location>
        <begin position="298"/>
        <end position="314"/>
    </location>
</feature>
<reference evidence="3" key="1">
    <citation type="journal article" date="2020" name="Nat. Ecol. Evol.">
        <title>Deeply conserved synteny resolves early events in vertebrate evolution.</title>
        <authorList>
            <person name="Simakov O."/>
            <person name="Marletaz F."/>
            <person name="Yue J.X."/>
            <person name="O'Connell B."/>
            <person name="Jenkins J."/>
            <person name="Brandt A."/>
            <person name="Calef R."/>
            <person name="Tung C.H."/>
            <person name="Huang T.K."/>
            <person name="Schmutz J."/>
            <person name="Satoh N."/>
            <person name="Yu J.K."/>
            <person name="Putnam N.H."/>
            <person name="Green R.E."/>
            <person name="Rokhsar D.S."/>
        </authorList>
    </citation>
    <scope>NUCLEOTIDE SEQUENCE [LARGE SCALE GENOMIC DNA]</scope>
    <source>
        <strain evidence="3">S238N-H82</strain>
    </source>
</reference>
<keyword evidence="2" id="KW-1133">Transmembrane helix</keyword>
<dbReference type="RefSeq" id="XP_035682282.1">
    <property type="nucleotide sequence ID" value="XM_035826389.1"/>
</dbReference>
<feature type="transmembrane region" description="Helical" evidence="2">
    <location>
        <begin position="158"/>
        <end position="180"/>
    </location>
</feature>
<sequence>MAPMNTTMVPTTQTTDVMTTAAAGPRSWRVTFDANCTVALTNKVEFLQNCSVECAQWLSANESTVRCVDVLCGSTIVVVEVDPSANQTAVAEKFENLNDPNSTEPLMFSFGGSTFAAASSEIVQPPTAAPETPGTTTTSPKPAGSFCMIRGLDYTGCVIFLSCVIAIGVILLVAILCCIVRCCRRQKSKSFDLLSDIPHISLSDYPMTTIPRPSVYQHGSGNPGQVNMAYITDDDLDKPKQPLESSNTSQSSHSSGRAEDEKNTSALNDSGSNHVVQQASGASYQAVATEDQPPPVYSPQSGTNGVVVQATGTDQAPGPLPPSSASPVTEDLLAQIPETVDTSEVPESENPTISFREAPDAQDDPESPAPASPKVIKGEDGSVSVVVNW</sequence>
<dbReference type="Proteomes" id="UP000001554">
    <property type="component" value="Chromosome 7"/>
</dbReference>